<reference evidence="5" key="1">
    <citation type="submission" date="2020-05" db="EMBL/GenBank/DDBJ databases">
        <title>WGS assembly of Panicum virgatum.</title>
        <authorList>
            <person name="Lovell J.T."/>
            <person name="Jenkins J."/>
            <person name="Shu S."/>
            <person name="Juenger T.E."/>
            <person name="Schmutz J."/>
        </authorList>
    </citation>
    <scope>NUCLEOTIDE SEQUENCE</scope>
    <source>
        <strain evidence="5">AP13</strain>
    </source>
</reference>
<evidence type="ECO:0000313" key="5">
    <source>
        <dbReference type="EMBL" id="KAG2570437.1"/>
    </source>
</evidence>
<accession>A0A8T0Q6C6</accession>
<keyword evidence="2" id="KW-0833">Ubl conjugation pathway</keyword>
<dbReference type="AlphaFoldDB" id="A0A8T0Q6C6"/>
<proteinExistence type="inferred from homology"/>
<name>A0A8T0Q6C6_PANVG</name>
<dbReference type="SUPFAM" id="SSF54695">
    <property type="entry name" value="POZ domain"/>
    <property type="match status" value="1"/>
</dbReference>
<organism evidence="5 6">
    <name type="scientific">Panicum virgatum</name>
    <name type="common">Blackwell switchgrass</name>
    <dbReference type="NCBI Taxonomy" id="38727"/>
    <lineage>
        <taxon>Eukaryota</taxon>
        <taxon>Viridiplantae</taxon>
        <taxon>Streptophyta</taxon>
        <taxon>Embryophyta</taxon>
        <taxon>Tracheophyta</taxon>
        <taxon>Spermatophyta</taxon>
        <taxon>Magnoliopsida</taxon>
        <taxon>Liliopsida</taxon>
        <taxon>Poales</taxon>
        <taxon>Poaceae</taxon>
        <taxon>PACMAD clade</taxon>
        <taxon>Panicoideae</taxon>
        <taxon>Panicodae</taxon>
        <taxon>Paniceae</taxon>
        <taxon>Panicinae</taxon>
        <taxon>Panicum</taxon>
        <taxon>Panicum sect. Hiantes</taxon>
    </lineage>
</organism>
<gene>
    <name evidence="5" type="ORF">PVAP13_7KG021272</name>
</gene>
<protein>
    <recommendedName>
        <fullName evidence="4">NPH3 domain-containing protein</fullName>
    </recommendedName>
</protein>
<comment type="similarity">
    <text evidence="3">Belongs to the NPH3 family.</text>
</comment>
<dbReference type="PANTHER" id="PTHR32370">
    <property type="entry name" value="OS12G0117600 PROTEIN"/>
    <property type="match status" value="1"/>
</dbReference>
<feature type="domain" description="NPH3" evidence="4">
    <location>
        <begin position="229"/>
        <end position="296"/>
    </location>
</feature>
<sequence length="296" mass="32166">MVRNTYANQSYTNCALISEFLCCFGTCSRYASSDGIPSDLLVKVGGVNFHLHKHPMVSRSASLGRLVDEASALPHGPDAATVVEVELPDLPGGHGAFELAAKFCYGVVVDITAANVAALRCAAEYLEMTEELEEGNLAARAEAFLSYVVASSWRDSVAVLRTCEGLSPWAEDLELVRRCSETVAAKACINPRAVRWAYAGRSSPAKTATTRAGTSSDTGQHQPVLPPADWWVDDICVLRIDHFMRVITAVQAKGMRGDLIGAAITRYSSKWLSAGLMLELCRILCTSWLRLDMELY</sequence>
<dbReference type="InterPro" id="IPR027356">
    <property type="entry name" value="NPH3_dom"/>
</dbReference>
<keyword evidence="6" id="KW-1185">Reference proteome</keyword>
<dbReference type="PROSITE" id="PS51649">
    <property type="entry name" value="NPH3"/>
    <property type="match status" value="1"/>
</dbReference>
<evidence type="ECO:0000256" key="3">
    <source>
        <dbReference type="PROSITE-ProRule" id="PRU00982"/>
    </source>
</evidence>
<dbReference type="Proteomes" id="UP000823388">
    <property type="component" value="Chromosome 7K"/>
</dbReference>
<evidence type="ECO:0000259" key="4">
    <source>
        <dbReference type="PROSITE" id="PS51649"/>
    </source>
</evidence>
<comment type="pathway">
    <text evidence="1">Protein modification; protein ubiquitination.</text>
</comment>
<evidence type="ECO:0000256" key="2">
    <source>
        <dbReference type="ARBA" id="ARBA00022786"/>
    </source>
</evidence>
<dbReference type="InterPro" id="IPR043454">
    <property type="entry name" value="NPH3/RPT2-like"/>
</dbReference>
<dbReference type="Gene3D" id="3.30.710.10">
    <property type="entry name" value="Potassium Channel Kv1.1, Chain A"/>
    <property type="match status" value="1"/>
</dbReference>
<dbReference type="InterPro" id="IPR011333">
    <property type="entry name" value="SKP1/BTB/POZ_sf"/>
</dbReference>
<evidence type="ECO:0000313" key="6">
    <source>
        <dbReference type="Proteomes" id="UP000823388"/>
    </source>
</evidence>
<evidence type="ECO:0000256" key="1">
    <source>
        <dbReference type="ARBA" id="ARBA00004906"/>
    </source>
</evidence>
<dbReference type="Pfam" id="PF03000">
    <property type="entry name" value="NPH3"/>
    <property type="match status" value="1"/>
</dbReference>
<comment type="caution">
    <text evidence="5">The sequence shown here is derived from an EMBL/GenBank/DDBJ whole genome shotgun (WGS) entry which is preliminary data.</text>
</comment>
<dbReference type="EMBL" id="CM029049">
    <property type="protein sequence ID" value="KAG2570437.1"/>
    <property type="molecule type" value="Genomic_DNA"/>
</dbReference>